<organism evidence="2 3">
    <name type="scientific">Hyalella azteca</name>
    <name type="common">Amphipod</name>
    <dbReference type="NCBI Taxonomy" id="294128"/>
    <lineage>
        <taxon>Eukaryota</taxon>
        <taxon>Metazoa</taxon>
        <taxon>Ecdysozoa</taxon>
        <taxon>Arthropoda</taxon>
        <taxon>Crustacea</taxon>
        <taxon>Multicrustacea</taxon>
        <taxon>Malacostraca</taxon>
        <taxon>Eumalacostraca</taxon>
        <taxon>Peracarida</taxon>
        <taxon>Amphipoda</taxon>
        <taxon>Senticaudata</taxon>
        <taxon>Talitrida</taxon>
        <taxon>Talitroidea</taxon>
        <taxon>Hyalellidae</taxon>
        <taxon>Hyalella</taxon>
    </lineage>
</organism>
<feature type="region of interest" description="Disordered" evidence="1">
    <location>
        <begin position="56"/>
        <end position="83"/>
    </location>
</feature>
<name>A0A979FS69_HYAAZ</name>
<evidence type="ECO:0000256" key="1">
    <source>
        <dbReference type="SAM" id="MobiDB-lite"/>
    </source>
</evidence>
<reference evidence="3" key="1">
    <citation type="submission" date="2025-08" db="UniProtKB">
        <authorList>
            <consortium name="RefSeq"/>
        </authorList>
    </citation>
    <scope>IDENTIFICATION</scope>
    <source>
        <tissue evidence="3">Whole organism</tissue>
    </source>
</reference>
<dbReference type="OrthoDB" id="10509210at2759"/>
<feature type="compositionally biased region" description="Polar residues" evidence="1">
    <location>
        <begin position="1"/>
        <end position="10"/>
    </location>
</feature>
<dbReference type="AlphaFoldDB" id="A0A979FS69"/>
<proteinExistence type="predicted"/>
<accession>A0A979FS69</accession>
<dbReference type="Proteomes" id="UP000694843">
    <property type="component" value="Unplaced"/>
</dbReference>
<evidence type="ECO:0000313" key="2">
    <source>
        <dbReference type="Proteomes" id="UP000694843"/>
    </source>
</evidence>
<keyword evidence="2" id="KW-1185">Reference proteome</keyword>
<gene>
    <name evidence="3" type="primary">LOC125178767</name>
</gene>
<feature type="region of interest" description="Disordered" evidence="1">
    <location>
        <begin position="1"/>
        <end position="25"/>
    </location>
</feature>
<sequence length="246" mass="26243">MIEDSPTTAASDYEMTGATSSAGNSTVLTNLHENDRMQHDFKQEYKQEYMISGYSSPDLRNSTMTDQTVPVSTNSTSTFNPDHRGIASDMRGVVSDLSCSPFTPPVTSTSSPAVLTPGSLFPTGSGPNGIPSGALSHTGAMQTCGNSSASAAVATGYSGYIGGSYYAAQAASGQNYLGTSIGVLYPHLYQQQGQFLIDRQDQYPRHDYREIAGGVTPMLDDQAMQARYLASRAANQNSADVVWRPY</sequence>
<evidence type="ECO:0000313" key="3">
    <source>
        <dbReference type="RefSeq" id="XP_047739252.1"/>
    </source>
</evidence>
<dbReference type="GeneID" id="125178767"/>
<dbReference type="RefSeq" id="XP_047739252.1">
    <property type="nucleotide sequence ID" value="XM_047883296.1"/>
</dbReference>
<feature type="compositionally biased region" description="Polar residues" evidence="1">
    <location>
        <begin position="56"/>
        <end position="80"/>
    </location>
</feature>
<dbReference type="KEGG" id="hazt:125178767"/>
<protein>
    <submittedName>
        <fullName evidence="3">Uncharacterized protein LOC125178767</fullName>
    </submittedName>
</protein>